<dbReference type="GO" id="GO:0016491">
    <property type="term" value="F:oxidoreductase activity"/>
    <property type="evidence" value="ECO:0007669"/>
    <property type="project" value="InterPro"/>
</dbReference>
<comment type="caution">
    <text evidence="2">The sequence shown here is derived from an EMBL/GenBank/DDBJ whole genome shotgun (WGS) entry which is preliminary data.</text>
</comment>
<organism evidence="2 3">
    <name type="scientific">Caulobacter vibrioides OR37</name>
    <dbReference type="NCBI Taxonomy" id="1292034"/>
    <lineage>
        <taxon>Bacteria</taxon>
        <taxon>Pseudomonadati</taxon>
        <taxon>Pseudomonadota</taxon>
        <taxon>Alphaproteobacteria</taxon>
        <taxon>Caulobacterales</taxon>
        <taxon>Caulobacteraceae</taxon>
        <taxon>Caulobacter</taxon>
    </lineage>
</organism>
<sequence length="442" mass="48642">MSAALDQVWAKVTSQKTALPALYGDIDFSITPERFTDDPAQSVAKRLSKDALDPDKVALIKAYTLLGDVVADAYAALMPRYGFRPLIQMLTKACDEGVQAVPDAPPELVAFIADMERVPDWLDMDLVREGQRLDRNAAANLGPFAIRGAFIATFMNKYAALPMALTGTLSNDTAARRVNETATFFTTTLLPGSLERHGAGFRAAAMVRLMHSMVRFNALKRSDRWDVGVYGIPIPQVDQMPAGLIPIFLMSYKIVAQGRKTFTPEERARVELARYRCFLLGLPEDLLADTPQGVVDTMNARSATLRAGFDDATCGELVRATLNAYLPPDERPENKLFDHVERGFAKVFFLRNFLNGDRAAARRMGVEIGPRDFMLFGVVALLVTSRLMAYRLARNVPGVSDLADAVLVARLKRQLKRYGHAEFTSDAEKYRPAGAKTAAAAS</sequence>
<evidence type="ECO:0000259" key="1">
    <source>
        <dbReference type="Pfam" id="PF09995"/>
    </source>
</evidence>
<keyword evidence="3" id="KW-1185">Reference proteome</keyword>
<accession>R0CZ29</accession>
<dbReference type="AlphaFoldDB" id="R0CZ29"/>
<evidence type="ECO:0000313" key="3">
    <source>
        <dbReference type="Proteomes" id="UP000013063"/>
    </source>
</evidence>
<dbReference type="Pfam" id="PF09995">
    <property type="entry name" value="MPAB_Lcp_cat"/>
    <property type="match status" value="1"/>
</dbReference>
<dbReference type="eggNOG" id="ENOG502Z8BV">
    <property type="taxonomic scope" value="Bacteria"/>
</dbReference>
<dbReference type="InterPro" id="IPR018713">
    <property type="entry name" value="MPAB/Lcp_cat_dom"/>
</dbReference>
<dbReference type="InterPro" id="IPR037473">
    <property type="entry name" value="Lcp-like"/>
</dbReference>
<dbReference type="Proteomes" id="UP000013063">
    <property type="component" value="Unassembled WGS sequence"/>
</dbReference>
<proteinExistence type="predicted"/>
<dbReference type="EMBL" id="APMP01000016">
    <property type="protein sequence ID" value="ENZ81530.1"/>
    <property type="molecule type" value="Genomic_DNA"/>
</dbReference>
<protein>
    <recommendedName>
        <fullName evidence="1">ER-bound oxygenase mpaB/mpaB'/Rubber oxygenase catalytic domain-containing protein</fullName>
    </recommendedName>
</protein>
<dbReference type="PATRIC" id="fig|1292034.3.peg.2621"/>
<feature type="domain" description="ER-bound oxygenase mpaB/mpaB'/Rubber oxygenase catalytic" evidence="1">
    <location>
        <begin position="145"/>
        <end position="376"/>
    </location>
</feature>
<dbReference type="OrthoDB" id="7614910at2"/>
<dbReference type="STRING" id="1292034.OR37_02643"/>
<evidence type="ECO:0000313" key="2">
    <source>
        <dbReference type="EMBL" id="ENZ81530.1"/>
    </source>
</evidence>
<gene>
    <name evidence="2" type="ORF">OR37_02643</name>
</gene>
<dbReference type="PANTHER" id="PTHR37539">
    <property type="entry name" value="SECRETED PROTEIN-RELATED"/>
    <property type="match status" value="1"/>
</dbReference>
<name>R0CZ29_CAUVI</name>
<dbReference type="RefSeq" id="WP_004620563.1">
    <property type="nucleotide sequence ID" value="NZ_APMP01000016.1"/>
</dbReference>
<reference evidence="2 3" key="1">
    <citation type="journal article" date="2013" name="Genome Announc.">
        <title>Draft Genome Sequence for Caulobacter sp. Strain OR37, a Bacterium Tolerant to Heavy Metals.</title>
        <authorList>
            <person name="Utturkar S.M."/>
            <person name="Bollmann A."/>
            <person name="Brzoska R.M."/>
            <person name="Klingeman D.M."/>
            <person name="Epstein S.E."/>
            <person name="Palumbo A.V."/>
            <person name="Brown S.D."/>
        </authorList>
    </citation>
    <scope>NUCLEOTIDE SEQUENCE [LARGE SCALE GENOMIC DNA]</scope>
    <source>
        <strain evidence="2 3">OR37</strain>
    </source>
</reference>
<dbReference type="PANTHER" id="PTHR37539:SF1">
    <property type="entry name" value="ER-BOUND OXYGENASE MPAB_MPAB'_RUBBER OXYGENASE CATALYTIC DOMAIN-CONTAINING PROTEIN"/>
    <property type="match status" value="1"/>
</dbReference>